<feature type="non-terminal residue" evidence="2">
    <location>
        <position position="131"/>
    </location>
</feature>
<sequence>MFDLLYGNIKQKEDIIEYGEIWGWDLHVPHTVIVFSSKEEDHFFTNKQMINTLLQIVEKELIMQNVKPIAMVKHQQVITMFPQADTNHEVDRAKLQAFTETILKNPAKLAGELEIACGIGKRYTNPAELFR</sequence>
<evidence type="ECO:0000313" key="2">
    <source>
        <dbReference type="EMBL" id="MDV2686889.1"/>
    </source>
</evidence>
<reference evidence="2 3" key="1">
    <citation type="submission" date="2023-10" db="EMBL/GenBank/DDBJ databases">
        <title>Screening of Alkalihalobacillus lindianensis BZ-TG-R113 and Its Alleviation of Salt Stress on Rapeseed Growth.</title>
        <authorList>
            <person name="Zhao B."/>
            <person name="Guo T."/>
        </authorList>
    </citation>
    <scope>NUCLEOTIDE SEQUENCE [LARGE SCALE GENOMIC DNA]</scope>
    <source>
        <strain evidence="2 3">BZ-TG-R113</strain>
    </source>
</reference>
<comment type="caution">
    <text evidence="2">The sequence shown here is derived from an EMBL/GenBank/DDBJ whole genome shotgun (WGS) entry which is preliminary data.</text>
</comment>
<evidence type="ECO:0000313" key="3">
    <source>
        <dbReference type="Proteomes" id="UP001287282"/>
    </source>
</evidence>
<name>A0ABU3XG74_9BACI</name>
<dbReference type="InterPro" id="IPR041522">
    <property type="entry name" value="CdaR_GGDEF"/>
</dbReference>
<organism evidence="2 3">
    <name type="scientific">Alkalihalophilus lindianensis</name>
    <dbReference type="NCBI Taxonomy" id="1630542"/>
    <lineage>
        <taxon>Bacteria</taxon>
        <taxon>Bacillati</taxon>
        <taxon>Bacillota</taxon>
        <taxon>Bacilli</taxon>
        <taxon>Bacillales</taxon>
        <taxon>Bacillaceae</taxon>
        <taxon>Alkalihalophilus</taxon>
    </lineage>
</organism>
<dbReference type="Pfam" id="PF17853">
    <property type="entry name" value="GGDEF_2"/>
    <property type="match status" value="1"/>
</dbReference>
<protein>
    <recommendedName>
        <fullName evidence="1">CdaR GGDEF-like domain-containing protein</fullName>
    </recommendedName>
</protein>
<accession>A0ABU3XG74</accession>
<gene>
    <name evidence="2" type="ORF">RYX56_21285</name>
</gene>
<proteinExistence type="predicted"/>
<feature type="domain" description="CdaR GGDEF-like" evidence="1">
    <location>
        <begin position="11"/>
        <end position="130"/>
    </location>
</feature>
<keyword evidence="3" id="KW-1185">Reference proteome</keyword>
<evidence type="ECO:0000259" key="1">
    <source>
        <dbReference type="Pfam" id="PF17853"/>
    </source>
</evidence>
<dbReference type="EMBL" id="JAWJBA010000061">
    <property type="protein sequence ID" value="MDV2686889.1"/>
    <property type="molecule type" value="Genomic_DNA"/>
</dbReference>
<dbReference type="Proteomes" id="UP001287282">
    <property type="component" value="Unassembled WGS sequence"/>
</dbReference>